<dbReference type="GO" id="GO:0004712">
    <property type="term" value="F:protein serine/threonine/tyrosine kinase activity"/>
    <property type="evidence" value="ECO:0007669"/>
    <property type="project" value="TreeGrafter"/>
</dbReference>
<dbReference type="GO" id="GO:0000776">
    <property type="term" value="C:kinetochore"/>
    <property type="evidence" value="ECO:0007669"/>
    <property type="project" value="TreeGrafter"/>
</dbReference>
<dbReference type="GO" id="GO:0007094">
    <property type="term" value="P:mitotic spindle assembly checkpoint signaling"/>
    <property type="evidence" value="ECO:0007669"/>
    <property type="project" value="TreeGrafter"/>
</dbReference>
<keyword evidence="1" id="KW-0723">Serine/threonine-protein kinase</keyword>
<evidence type="ECO:0000256" key="3">
    <source>
        <dbReference type="ARBA" id="ARBA00022741"/>
    </source>
</evidence>
<dbReference type="GO" id="GO:0007059">
    <property type="term" value="P:chromosome segregation"/>
    <property type="evidence" value="ECO:0007669"/>
    <property type="project" value="TreeGrafter"/>
</dbReference>
<dbReference type="Gene3D" id="1.10.510.10">
    <property type="entry name" value="Transferase(Phosphotransferase) domain 1"/>
    <property type="match status" value="1"/>
</dbReference>
<protein>
    <recommendedName>
        <fullName evidence="7">Protein kinase domain-containing protein</fullName>
    </recommendedName>
</protein>
<keyword evidence="2" id="KW-0808">Transferase</keyword>
<dbReference type="GO" id="GO:0034501">
    <property type="term" value="P:protein localization to kinetochore"/>
    <property type="evidence" value="ECO:0007669"/>
    <property type="project" value="TreeGrafter"/>
</dbReference>
<keyword evidence="4" id="KW-0418">Kinase</keyword>
<evidence type="ECO:0000313" key="8">
    <source>
        <dbReference type="EMBL" id="CAF3901767.1"/>
    </source>
</evidence>
<evidence type="ECO:0000256" key="2">
    <source>
        <dbReference type="ARBA" id="ARBA00022679"/>
    </source>
</evidence>
<dbReference type="SUPFAM" id="SSF56112">
    <property type="entry name" value="Protein kinase-like (PK-like)"/>
    <property type="match status" value="1"/>
</dbReference>
<dbReference type="PANTHER" id="PTHR22974">
    <property type="entry name" value="MIXED LINEAGE PROTEIN KINASE"/>
    <property type="match status" value="1"/>
</dbReference>
<dbReference type="InterPro" id="IPR000719">
    <property type="entry name" value="Prot_kinase_dom"/>
</dbReference>
<evidence type="ECO:0000256" key="5">
    <source>
        <dbReference type="ARBA" id="ARBA00022840"/>
    </source>
</evidence>
<gene>
    <name evidence="8" type="ORF">JBS370_LOCUS20916</name>
</gene>
<evidence type="ECO:0000256" key="6">
    <source>
        <dbReference type="SAM" id="Phobius"/>
    </source>
</evidence>
<feature type="transmembrane region" description="Helical" evidence="6">
    <location>
        <begin position="311"/>
        <end position="335"/>
    </location>
</feature>
<dbReference type="InterPro" id="IPR011009">
    <property type="entry name" value="Kinase-like_dom_sf"/>
</dbReference>
<dbReference type="GO" id="GO:0005634">
    <property type="term" value="C:nucleus"/>
    <property type="evidence" value="ECO:0007669"/>
    <property type="project" value="TreeGrafter"/>
</dbReference>
<dbReference type="GO" id="GO:0005524">
    <property type="term" value="F:ATP binding"/>
    <property type="evidence" value="ECO:0007669"/>
    <property type="project" value="UniProtKB-KW"/>
</dbReference>
<feature type="domain" description="Protein kinase" evidence="7">
    <location>
        <begin position="25"/>
        <end position="285"/>
    </location>
</feature>
<dbReference type="Proteomes" id="UP000663836">
    <property type="component" value="Unassembled WGS sequence"/>
</dbReference>
<dbReference type="Pfam" id="PF00069">
    <property type="entry name" value="Pkinase"/>
    <property type="match status" value="1"/>
</dbReference>
<dbReference type="PANTHER" id="PTHR22974:SF21">
    <property type="entry name" value="DUAL SPECIFICITY PROTEIN KINASE TTK"/>
    <property type="match status" value="1"/>
</dbReference>
<dbReference type="AlphaFoldDB" id="A0A819HSD8"/>
<evidence type="ECO:0000259" key="7">
    <source>
        <dbReference type="SMART" id="SM00220"/>
    </source>
</evidence>
<feature type="transmembrane region" description="Helical" evidence="6">
    <location>
        <begin position="285"/>
        <end position="305"/>
    </location>
</feature>
<dbReference type="PROSITE" id="PS00108">
    <property type="entry name" value="PROTEIN_KINASE_ST"/>
    <property type="match status" value="1"/>
</dbReference>
<dbReference type="GO" id="GO:0016020">
    <property type="term" value="C:membrane"/>
    <property type="evidence" value="ECO:0007669"/>
    <property type="project" value="UniProtKB-SubCell"/>
</dbReference>
<comment type="caution">
    <text evidence="8">The sequence shown here is derived from an EMBL/GenBank/DDBJ whole genome shotgun (WGS) entry which is preliminary data.</text>
</comment>
<evidence type="ECO:0000313" key="9">
    <source>
        <dbReference type="Proteomes" id="UP000663836"/>
    </source>
</evidence>
<keyword evidence="6" id="KW-0472">Membrane</keyword>
<dbReference type="SMART" id="SM00220">
    <property type="entry name" value="S_TKc"/>
    <property type="match status" value="1"/>
</dbReference>
<evidence type="ECO:0000256" key="1">
    <source>
        <dbReference type="ARBA" id="ARBA00022527"/>
    </source>
</evidence>
<proteinExistence type="predicted"/>
<dbReference type="EMBL" id="CAJOBD010002702">
    <property type="protein sequence ID" value="CAF3901767.1"/>
    <property type="molecule type" value="Genomic_DNA"/>
</dbReference>
<dbReference type="InterPro" id="IPR008271">
    <property type="entry name" value="Ser/Thr_kinase_AS"/>
</dbReference>
<keyword evidence="3" id="KW-0547">Nucleotide-binding</keyword>
<dbReference type="Gene3D" id="3.30.200.20">
    <property type="entry name" value="Phosphorylase Kinase, domain 1"/>
    <property type="match status" value="1"/>
</dbReference>
<evidence type="ECO:0000256" key="4">
    <source>
        <dbReference type="ARBA" id="ARBA00022777"/>
    </source>
</evidence>
<keyword evidence="6" id="KW-0812">Transmembrane</keyword>
<dbReference type="GO" id="GO:0033316">
    <property type="term" value="P:meiotic spindle assembly checkpoint signaling"/>
    <property type="evidence" value="ECO:0007669"/>
    <property type="project" value="TreeGrafter"/>
</dbReference>
<name>A0A819HSD8_9BILA</name>
<dbReference type="GO" id="GO:0004674">
    <property type="term" value="F:protein serine/threonine kinase activity"/>
    <property type="evidence" value="ECO:0007669"/>
    <property type="project" value="UniProtKB-KW"/>
</dbReference>
<organism evidence="8 9">
    <name type="scientific">Rotaria sordida</name>
    <dbReference type="NCBI Taxonomy" id="392033"/>
    <lineage>
        <taxon>Eukaryota</taxon>
        <taxon>Metazoa</taxon>
        <taxon>Spiralia</taxon>
        <taxon>Gnathifera</taxon>
        <taxon>Rotifera</taxon>
        <taxon>Eurotatoria</taxon>
        <taxon>Bdelloidea</taxon>
        <taxon>Philodinida</taxon>
        <taxon>Philodinidae</taxon>
        <taxon>Rotaria</taxon>
    </lineage>
</organism>
<reference evidence="8" key="1">
    <citation type="submission" date="2021-02" db="EMBL/GenBank/DDBJ databases">
        <authorList>
            <person name="Nowell W R."/>
        </authorList>
    </citation>
    <scope>NUCLEOTIDE SEQUENCE</scope>
</reference>
<keyword evidence="6" id="KW-1133">Transmembrane helix</keyword>
<keyword evidence="5" id="KW-0067">ATP-binding</keyword>
<accession>A0A819HSD8</accession>
<sequence>MGIGLSRRDNVFDSKSSITVHGREYHILDAIGQGGEATVYRCQDKKGSQHAVKMFCFSRYPPVQIRQRVDGFMKEARILQYLSGRSPHFVDFVDFEYRPKENIGYMIMELGRGNLRQFLQGMPLNEPLRRMIWQQIVNILVALESARIVHADIKPENLILVDNTLKITDLSLAFPSTAMGQAFRQPMIRGTLDYMAPEVFLHETSLESDIWSAGVILYEMTYGRPPYFGIFDRHQKMDAIARMTPISYPPLNDHYLFDLIQQCLTLDATLGVYLSMTDGLHYPRLAVFASIITTTIFICFILSALLTQKRIYLYLKGLLGTDTSMMLLLSLMSLFRQLQPIFECKYKNKKVNLYLDLSIVCDYILYDTELIVE</sequence>